<keyword evidence="14" id="KW-0472">Membrane</keyword>
<feature type="compositionally biased region" description="Basic and acidic residues" evidence="23">
    <location>
        <begin position="34"/>
        <end position="59"/>
    </location>
</feature>
<keyword evidence="13" id="KW-1133">Transmembrane helix</keyword>
<evidence type="ECO:0000256" key="15">
    <source>
        <dbReference type="ARBA" id="ARBA00023157"/>
    </source>
</evidence>
<evidence type="ECO:0000256" key="7">
    <source>
        <dbReference type="ARBA" id="ARBA00022676"/>
    </source>
</evidence>
<keyword evidence="12" id="KW-0735">Signal-anchor</keyword>
<dbReference type="GO" id="GO:0030145">
    <property type="term" value="F:manganese ion binding"/>
    <property type="evidence" value="ECO:0007669"/>
    <property type="project" value="UniProtKB-ARBA"/>
</dbReference>
<dbReference type="OMA" id="QIFCTIN"/>
<comment type="caution">
    <text evidence="25">The sequence shown here is derived from an EMBL/GenBank/DDBJ whole genome shotgun (WGS) entry which is preliminary data.</text>
</comment>
<keyword evidence="15" id="KW-1015">Disulfide bond</keyword>
<dbReference type="EMBL" id="LNIX01000005">
    <property type="protein sequence ID" value="OXA53481.1"/>
    <property type="molecule type" value="Genomic_DNA"/>
</dbReference>
<comment type="function">
    <text evidence="22">Glycosyltransferase that generates the core 1 O-glycan Gal-beta1-3GalNAc-alpha1-Ser/Thr (T antigen), which is a precursor for many extended O-glycans in glycoproteins.</text>
</comment>
<dbReference type="PANTHER" id="PTHR23033:SF14">
    <property type="entry name" value="GLYCOPROTEIN-N-ACETYLGALACTOSAMINE 3-BETA-GALACTOSYLTRANSFERASE 1-RELATED"/>
    <property type="match status" value="1"/>
</dbReference>
<evidence type="ECO:0000256" key="12">
    <source>
        <dbReference type="ARBA" id="ARBA00022968"/>
    </source>
</evidence>
<sequence>MKKSRATIWARLLFEQGLLFEFLRLSSLAGGGHSNHDRVETDPHSHGSLDDEAGPRVEGSHDEMYNQEALLLSKKVKVLCWNLTNPENHETKAVQVQRTWGKRCNKLLFMSSTADPKLPTIALPNVKEGRNFLWGKTKEAFKYVYKHHFAEADWFMKADDDTYVIMENLRFLLKGIDPESPIYYGCKFKPHVKQGYISGGAGYVLSKEALRRFVGDGLPDSKICRQDDGGNEDVELGIPMHGELGRGSWRFSRFSRTLSFPTLPSRALYWSYSC</sequence>
<comment type="cofactor">
    <cofactor evidence="1">
        <name>Mn(2+)</name>
        <dbReference type="ChEBI" id="CHEBI:29035"/>
    </cofactor>
</comment>
<keyword evidence="7 25" id="KW-0328">Glycosyltransferase</keyword>
<evidence type="ECO:0000256" key="20">
    <source>
        <dbReference type="ARBA" id="ARBA00042009"/>
    </source>
</evidence>
<comment type="similarity">
    <text evidence="4">Belongs to the glycosyltransferase 31 family. Beta3-Gal-T subfamily.</text>
</comment>
<evidence type="ECO:0000256" key="11">
    <source>
        <dbReference type="ARBA" id="ARBA00022741"/>
    </source>
</evidence>
<evidence type="ECO:0000313" key="26">
    <source>
        <dbReference type="Proteomes" id="UP000198287"/>
    </source>
</evidence>
<dbReference type="InterPro" id="IPR003378">
    <property type="entry name" value="Fringe-like_glycosylTrfase"/>
</dbReference>
<dbReference type="Gene3D" id="3.90.550.50">
    <property type="match status" value="1"/>
</dbReference>
<evidence type="ECO:0000256" key="23">
    <source>
        <dbReference type="SAM" id="MobiDB-lite"/>
    </source>
</evidence>
<gene>
    <name evidence="25" type="ORF">Fcan01_10623</name>
</gene>
<evidence type="ECO:0000256" key="13">
    <source>
        <dbReference type="ARBA" id="ARBA00022989"/>
    </source>
</evidence>
<evidence type="ECO:0000256" key="4">
    <source>
        <dbReference type="ARBA" id="ARBA00006462"/>
    </source>
</evidence>
<evidence type="ECO:0000256" key="17">
    <source>
        <dbReference type="ARBA" id="ARBA00023211"/>
    </source>
</evidence>
<evidence type="ECO:0000256" key="8">
    <source>
        <dbReference type="ARBA" id="ARBA00022679"/>
    </source>
</evidence>
<dbReference type="EC" id="2.4.1.122" evidence="6"/>
<keyword evidence="11" id="KW-0547">Nucleotide-binding</keyword>
<dbReference type="UniPathway" id="UPA00378"/>
<comment type="subcellular location">
    <subcellularLocation>
        <location evidence="2">Membrane</location>
        <topology evidence="2">Single-pass type II membrane protein</topology>
    </subcellularLocation>
</comment>
<dbReference type="Proteomes" id="UP000198287">
    <property type="component" value="Unassembled WGS sequence"/>
</dbReference>
<evidence type="ECO:0000256" key="6">
    <source>
        <dbReference type="ARBA" id="ARBA00012557"/>
    </source>
</evidence>
<evidence type="ECO:0000313" key="25">
    <source>
        <dbReference type="EMBL" id="OXA53481.1"/>
    </source>
</evidence>
<comment type="subunit">
    <text evidence="5">Homodimer; disulfide-linked.</text>
</comment>
<evidence type="ECO:0000256" key="22">
    <source>
        <dbReference type="ARBA" id="ARBA00059245"/>
    </source>
</evidence>
<dbReference type="GO" id="GO:0016263">
    <property type="term" value="F:glycoprotein-N-acetylgalactosamine 3-beta-galactosyltransferase activity"/>
    <property type="evidence" value="ECO:0007669"/>
    <property type="project" value="UniProtKB-EC"/>
</dbReference>
<dbReference type="STRING" id="158441.A0A226E9F2"/>
<dbReference type="Pfam" id="PF02434">
    <property type="entry name" value="Fringe"/>
    <property type="match status" value="1"/>
</dbReference>
<evidence type="ECO:0000256" key="10">
    <source>
        <dbReference type="ARBA" id="ARBA00022723"/>
    </source>
</evidence>
<evidence type="ECO:0000256" key="19">
    <source>
        <dbReference type="ARBA" id="ARBA00041226"/>
    </source>
</evidence>
<dbReference type="InterPro" id="IPR026050">
    <property type="entry name" value="C1GALT1/C1GALT1_chp1"/>
</dbReference>
<feature type="domain" description="Fringe-like glycosyltransferase" evidence="24">
    <location>
        <begin position="87"/>
        <end position="213"/>
    </location>
</feature>
<evidence type="ECO:0000256" key="9">
    <source>
        <dbReference type="ARBA" id="ARBA00022692"/>
    </source>
</evidence>
<evidence type="ECO:0000256" key="18">
    <source>
        <dbReference type="ARBA" id="ARBA00040898"/>
    </source>
</evidence>
<name>A0A226E9F2_FOLCA</name>
<dbReference type="GO" id="GO:0016020">
    <property type="term" value="C:membrane"/>
    <property type="evidence" value="ECO:0007669"/>
    <property type="project" value="UniProtKB-SubCell"/>
</dbReference>
<evidence type="ECO:0000256" key="3">
    <source>
        <dbReference type="ARBA" id="ARBA00004922"/>
    </source>
</evidence>
<keyword evidence="10" id="KW-0479">Metal-binding</keyword>
<organism evidence="25 26">
    <name type="scientific">Folsomia candida</name>
    <name type="common">Springtail</name>
    <dbReference type="NCBI Taxonomy" id="158441"/>
    <lineage>
        <taxon>Eukaryota</taxon>
        <taxon>Metazoa</taxon>
        <taxon>Ecdysozoa</taxon>
        <taxon>Arthropoda</taxon>
        <taxon>Hexapoda</taxon>
        <taxon>Collembola</taxon>
        <taxon>Entomobryomorpha</taxon>
        <taxon>Isotomoidea</taxon>
        <taxon>Isotomidae</taxon>
        <taxon>Proisotominae</taxon>
        <taxon>Folsomia</taxon>
    </lineage>
</organism>
<dbReference type="AlphaFoldDB" id="A0A226E9F2"/>
<dbReference type="OrthoDB" id="414175at2759"/>
<keyword evidence="26" id="KW-1185">Reference proteome</keyword>
<accession>A0A226E9F2</accession>
<evidence type="ECO:0000256" key="14">
    <source>
        <dbReference type="ARBA" id="ARBA00023136"/>
    </source>
</evidence>
<evidence type="ECO:0000256" key="21">
    <source>
        <dbReference type="ARBA" id="ARBA00043065"/>
    </source>
</evidence>
<keyword evidence="9" id="KW-0812">Transmembrane</keyword>
<comment type="pathway">
    <text evidence="3">Protein modification; protein glycosylation.</text>
</comment>
<keyword evidence="8 25" id="KW-0808">Transferase</keyword>
<keyword evidence="16" id="KW-0325">Glycoprotein</keyword>
<dbReference type="FunFam" id="3.90.550.50:FF:000017">
    <property type="entry name" value="Glycoprotein-N-acetylgalactosamine 3-beta-galactosyltransferase 1"/>
    <property type="match status" value="1"/>
</dbReference>
<evidence type="ECO:0000256" key="16">
    <source>
        <dbReference type="ARBA" id="ARBA00023180"/>
    </source>
</evidence>
<proteinExistence type="inferred from homology"/>
<evidence type="ECO:0000256" key="2">
    <source>
        <dbReference type="ARBA" id="ARBA00004606"/>
    </source>
</evidence>
<dbReference type="PANTHER" id="PTHR23033">
    <property type="entry name" value="BETA1,3-GALACTOSYLTRANSFERASE"/>
    <property type="match status" value="1"/>
</dbReference>
<dbReference type="GO" id="GO:0000166">
    <property type="term" value="F:nucleotide binding"/>
    <property type="evidence" value="ECO:0007669"/>
    <property type="project" value="UniProtKB-KW"/>
</dbReference>
<evidence type="ECO:0000256" key="5">
    <source>
        <dbReference type="ARBA" id="ARBA00011748"/>
    </source>
</evidence>
<protein>
    <recommendedName>
        <fullName evidence="18">Glycoprotein-N-acetylgalactosamine 3-beta-galactosyltransferase 1</fullName>
        <ecNumber evidence="6">2.4.1.122</ecNumber>
    </recommendedName>
    <alternativeName>
        <fullName evidence="20">Core 1 O-glycan T-synthase</fullName>
    </alternativeName>
    <alternativeName>
        <fullName evidence="21">Core 1 UDP-galactose:N-acetylgalactosamine-alpha-R beta 1,3-galactosyltransferase 1</fullName>
    </alternativeName>
    <alternativeName>
        <fullName evidence="19">Core 1 beta1,3-galactosyltransferase 1</fullName>
    </alternativeName>
</protein>
<evidence type="ECO:0000256" key="1">
    <source>
        <dbReference type="ARBA" id="ARBA00001936"/>
    </source>
</evidence>
<feature type="region of interest" description="Disordered" evidence="23">
    <location>
        <begin position="33"/>
        <end position="59"/>
    </location>
</feature>
<keyword evidence="17" id="KW-0464">Manganese</keyword>
<reference evidence="25 26" key="1">
    <citation type="submission" date="2015-12" db="EMBL/GenBank/DDBJ databases">
        <title>The genome of Folsomia candida.</title>
        <authorList>
            <person name="Faddeeva A."/>
            <person name="Derks M.F."/>
            <person name="Anvar Y."/>
            <person name="Smit S."/>
            <person name="Van Straalen N."/>
            <person name="Roelofs D."/>
        </authorList>
    </citation>
    <scope>NUCLEOTIDE SEQUENCE [LARGE SCALE GENOMIC DNA]</scope>
    <source>
        <strain evidence="25 26">VU population</strain>
        <tissue evidence="25">Whole body</tissue>
    </source>
</reference>
<evidence type="ECO:0000259" key="24">
    <source>
        <dbReference type="Pfam" id="PF02434"/>
    </source>
</evidence>